<proteinExistence type="predicted"/>
<comment type="caution">
    <text evidence="2">The sequence shown here is derived from an EMBL/GenBank/DDBJ whole genome shotgun (WGS) entry which is preliminary data.</text>
</comment>
<feature type="compositionally biased region" description="Basic and acidic residues" evidence="1">
    <location>
        <begin position="235"/>
        <end position="247"/>
    </location>
</feature>
<sequence length="904" mass="103380">MLERLASNMVKDTRARPLPRPRIRRLYRVTYPKDDSPDYTLIPWGTINKARMRNFPPGKRPRDSGRPTARQMDSWPYGSKIVSLPKSPLLPQPPVPDTYAEGIVKKGHFSTCQGYKDVEASRYEYEVLSAKDDGKFWFGVSLYEVYPEDAHDRDNELEEYFLRMDLVEEDDAKAMEGLAIGTPLRLLTLPKEKVPAYVYWLNKHETRQKLSKQQQAGSRTSRRLKRRKQLKEKRKRQEESFLPRADGGESKWGNADFAKSLGWLPYAEEMEMDIDEDDKDTGDLVPFAPLGHSKPVLYRQSYEDMEVDDEFDNAIGIEYLHRRGRRDRNEDDDEFVIDDNDYEYDPNEDHLPDDDEEEASEEDDDGDEDYLPRNDAGKKDNDAAKKKTTEEKEAEQNWQEGPDERRTRLVDFYNHQIWTNGLAATMLTLERYNQPLFRRFVAPGLSQNNNAYPTRPPRCETPMLTVADKLASLAFEDDVTWNGDEPWTSDDFKITREALNAPGPTVNRGQPPSNQPHGQASGFLTKITSWNHFHLQFDKEDGKKYSSDKASQLRTGADEANKARDVYIVKLYDGRKYTGQTFVNDRTEARLLVWSDGNQLTRQRFLKLAAEVFGDEWGNHMGRQVAMRIVVNDVPIWQPIAVSTGNEAFRNFMGLKRLERERERHVFLFPWKWDGQDWTQNRVTQMRAFRGGGISNNPPSKNDRALFPDPTPLSEEEQSDQMSAWEELPPRRTRQRKPETTKKPVEKAQKPTEKQKPANKTQKPTDKTKKLADTTTKPVDKTKKPAETPQNTKVTGEKSTGKAPAGTAVDGSNPELAKAMATRDALSEQLGHPQAPDPNASSGLETFMQLVASKMATDQVALLPRTPTLAEFEMLMTQNRNQRAEIARLNALLAGRQDGTTGGV</sequence>
<evidence type="ECO:0000313" key="2">
    <source>
        <dbReference type="EMBL" id="KAK7547684.1"/>
    </source>
</evidence>
<gene>
    <name evidence="2" type="ORF">IWX46DRAFT_60284</name>
</gene>
<evidence type="ECO:0000256" key="1">
    <source>
        <dbReference type="SAM" id="MobiDB-lite"/>
    </source>
</evidence>
<protein>
    <submittedName>
        <fullName evidence="2">Uncharacterized protein</fullName>
    </submittedName>
</protein>
<feature type="compositionally biased region" description="Basic and acidic residues" evidence="1">
    <location>
        <begin position="763"/>
        <end position="786"/>
    </location>
</feature>
<evidence type="ECO:0000313" key="3">
    <source>
        <dbReference type="Proteomes" id="UP001365128"/>
    </source>
</evidence>
<organism evidence="2 3">
    <name type="scientific">Phyllosticta citricarpa</name>
    <dbReference type="NCBI Taxonomy" id="55181"/>
    <lineage>
        <taxon>Eukaryota</taxon>
        <taxon>Fungi</taxon>
        <taxon>Dikarya</taxon>
        <taxon>Ascomycota</taxon>
        <taxon>Pezizomycotina</taxon>
        <taxon>Dothideomycetes</taxon>
        <taxon>Dothideomycetes incertae sedis</taxon>
        <taxon>Botryosphaeriales</taxon>
        <taxon>Phyllostictaceae</taxon>
        <taxon>Phyllosticta</taxon>
    </lineage>
</organism>
<feature type="compositionally biased region" description="Basic residues" evidence="1">
    <location>
        <begin position="220"/>
        <end position="234"/>
    </location>
</feature>
<feature type="compositionally biased region" description="Basic and acidic residues" evidence="1">
    <location>
        <begin position="370"/>
        <end position="395"/>
    </location>
</feature>
<dbReference type="Proteomes" id="UP001365128">
    <property type="component" value="Unassembled WGS sequence"/>
</dbReference>
<feature type="region of interest" description="Disordered" evidence="1">
    <location>
        <begin position="334"/>
        <end position="403"/>
    </location>
</feature>
<feature type="region of interest" description="Disordered" evidence="1">
    <location>
        <begin position="52"/>
        <end position="74"/>
    </location>
</feature>
<dbReference type="EMBL" id="JBBPDW010000012">
    <property type="protein sequence ID" value="KAK7547684.1"/>
    <property type="molecule type" value="Genomic_DNA"/>
</dbReference>
<feature type="compositionally biased region" description="Basic and acidic residues" evidence="1">
    <location>
        <begin position="736"/>
        <end position="756"/>
    </location>
</feature>
<feature type="compositionally biased region" description="Acidic residues" evidence="1">
    <location>
        <begin position="334"/>
        <end position="369"/>
    </location>
</feature>
<name>A0ABR1MF54_9PEZI</name>
<feature type="region of interest" description="Disordered" evidence="1">
    <location>
        <begin position="689"/>
        <end position="842"/>
    </location>
</feature>
<reference evidence="2 3" key="1">
    <citation type="submission" date="2024-04" db="EMBL/GenBank/DDBJ databases">
        <title>Phyllosticta paracitricarpa is synonymous to the EU quarantine fungus P. citricarpa based on phylogenomic analyses.</title>
        <authorList>
            <consortium name="Lawrence Berkeley National Laboratory"/>
            <person name="Van Ingen-Buijs V.A."/>
            <person name="Van Westerhoven A.C."/>
            <person name="Haridas S."/>
            <person name="Skiadas P."/>
            <person name="Martin F."/>
            <person name="Groenewald J.Z."/>
            <person name="Crous P.W."/>
            <person name="Seidl M.F."/>
        </authorList>
    </citation>
    <scope>NUCLEOTIDE SEQUENCE [LARGE SCALE GENOMIC DNA]</scope>
    <source>
        <strain evidence="2 3">CBS 122670</strain>
    </source>
</reference>
<keyword evidence="3" id="KW-1185">Reference proteome</keyword>
<feature type="region of interest" description="Disordered" evidence="1">
    <location>
        <begin position="209"/>
        <end position="247"/>
    </location>
</feature>
<accession>A0ABR1MF54</accession>